<evidence type="ECO:0000313" key="3">
    <source>
        <dbReference type="Proteomes" id="UP000807115"/>
    </source>
</evidence>
<proteinExistence type="predicted"/>
<protein>
    <submittedName>
        <fullName evidence="2">Uncharacterized protein</fullName>
    </submittedName>
</protein>
<sequence length="156" mass="17867">MLSSCRPVEESFIYYCIQMSKLLHGEMKCTAPAHLLSKHQQRDISCSALLQKKGKAKRLLNLWKLDCENIFCNLNRRRDQSTASAHFPPPGVRDLNMNMPIHKLLAAPRPFQRPRPSNRRRGQLDLDRPDQSSSGLLDEHARNSRTAEPRQPPSLS</sequence>
<organism evidence="2 3">
    <name type="scientific">Sorghum bicolor</name>
    <name type="common">Sorghum</name>
    <name type="synonym">Sorghum vulgare</name>
    <dbReference type="NCBI Taxonomy" id="4558"/>
    <lineage>
        <taxon>Eukaryota</taxon>
        <taxon>Viridiplantae</taxon>
        <taxon>Streptophyta</taxon>
        <taxon>Embryophyta</taxon>
        <taxon>Tracheophyta</taxon>
        <taxon>Spermatophyta</taxon>
        <taxon>Magnoliopsida</taxon>
        <taxon>Liliopsida</taxon>
        <taxon>Poales</taxon>
        <taxon>Poaceae</taxon>
        <taxon>PACMAD clade</taxon>
        <taxon>Panicoideae</taxon>
        <taxon>Andropogonodae</taxon>
        <taxon>Andropogoneae</taxon>
        <taxon>Sorghinae</taxon>
        <taxon>Sorghum</taxon>
    </lineage>
</organism>
<reference evidence="2" key="2">
    <citation type="submission" date="2020-10" db="EMBL/GenBank/DDBJ databases">
        <authorList>
            <person name="Cooper E.A."/>
            <person name="Brenton Z.W."/>
            <person name="Flinn B.S."/>
            <person name="Jenkins J."/>
            <person name="Shu S."/>
            <person name="Flowers D."/>
            <person name="Luo F."/>
            <person name="Wang Y."/>
            <person name="Xia P."/>
            <person name="Barry K."/>
            <person name="Daum C."/>
            <person name="Lipzen A."/>
            <person name="Yoshinaga Y."/>
            <person name="Schmutz J."/>
            <person name="Saski C."/>
            <person name="Vermerris W."/>
            <person name="Kresovich S."/>
        </authorList>
    </citation>
    <scope>NUCLEOTIDE SEQUENCE</scope>
</reference>
<dbReference type="Proteomes" id="UP000807115">
    <property type="component" value="Chromosome 1"/>
</dbReference>
<feature type="compositionally biased region" description="Basic and acidic residues" evidence="1">
    <location>
        <begin position="137"/>
        <end position="148"/>
    </location>
</feature>
<evidence type="ECO:0000256" key="1">
    <source>
        <dbReference type="SAM" id="MobiDB-lite"/>
    </source>
</evidence>
<accession>A0A921S8H1</accession>
<dbReference type="AlphaFoldDB" id="A0A921S8H1"/>
<dbReference type="EMBL" id="CM027680">
    <property type="protein sequence ID" value="KAG0552457.1"/>
    <property type="molecule type" value="Genomic_DNA"/>
</dbReference>
<reference evidence="2" key="1">
    <citation type="journal article" date="2019" name="BMC Genomics">
        <title>A new reference genome for Sorghum bicolor reveals high levels of sequence similarity between sweet and grain genotypes: implications for the genetics of sugar metabolism.</title>
        <authorList>
            <person name="Cooper E.A."/>
            <person name="Brenton Z.W."/>
            <person name="Flinn B.S."/>
            <person name="Jenkins J."/>
            <person name="Shu S."/>
            <person name="Flowers D."/>
            <person name="Luo F."/>
            <person name="Wang Y."/>
            <person name="Xia P."/>
            <person name="Barry K."/>
            <person name="Daum C."/>
            <person name="Lipzen A."/>
            <person name="Yoshinaga Y."/>
            <person name="Schmutz J."/>
            <person name="Saski C."/>
            <person name="Vermerris W."/>
            <person name="Kresovich S."/>
        </authorList>
    </citation>
    <scope>NUCLEOTIDE SEQUENCE</scope>
</reference>
<comment type="caution">
    <text evidence="2">The sequence shown here is derived from an EMBL/GenBank/DDBJ whole genome shotgun (WGS) entry which is preliminary data.</text>
</comment>
<name>A0A921S8H1_SORBI</name>
<feature type="region of interest" description="Disordered" evidence="1">
    <location>
        <begin position="105"/>
        <end position="156"/>
    </location>
</feature>
<gene>
    <name evidence="2" type="ORF">BDA96_01G509000</name>
</gene>
<evidence type="ECO:0000313" key="2">
    <source>
        <dbReference type="EMBL" id="KAG0552457.1"/>
    </source>
</evidence>